<reference evidence="3" key="1">
    <citation type="journal article" date="2019" name="Int. J. Syst. Evol. Microbiol.">
        <title>The Global Catalogue of Microorganisms (GCM) 10K type strain sequencing project: providing services to taxonomists for standard genome sequencing and annotation.</title>
        <authorList>
            <consortium name="The Broad Institute Genomics Platform"/>
            <consortium name="The Broad Institute Genome Sequencing Center for Infectious Disease"/>
            <person name="Wu L."/>
            <person name="Ma J."/>
        </authorList>
    </citation>
    <scope>NUCLEOTIDE SEQUENCE [LARGE SCALE GENOMIC DNA]</scope>
    <source>
        <strain evidence="3">KCTC 3950</strain>
    </source>
</reference>
<keyword evidence="1" id="KW-0732">Signal</keyword>
<name>A0ABW5PG86_9BACL</name>
<evidence type="ECO:0000256" key="1">
    <source>
        <dbReference type="SAM" id="SignalP"/>
    </source>
</evidence>
<dbReference type="EMBL" id="JBHUME010000009">
    <property type="protein sequence ID" value="MFD2613919.1"/>
    <property type="molecule type" value="Genomic_DNA"/>
</dbReference>
<evidence type="ECO:0000313" key="2">
    <source>
        <dbReference type="EMBL" id="MFD2613919.1"/>
    </source>
</evidence>
<dbReference type="Proteomes" id="UP001597541">
    <property type="component" value="Unassembled WGS sequence"/>
</dbReference>
<dbReference type="Gene3D" id="2.80.10.50">
    <property type="match status" value="1"/>
</dbReference>
<proteinExistence type="predicted"/>
<dbReference type="RefSeq" id="WP_377604204.1">
    <property type="nucleotide sequence ID" value="NZ_JBHUME010000009.1"/>
</dbReference>
<accession>A0ABW5PG86</accession>
<evidence type="ECO:0000313" key="3">
    <source>
        <dbReference type="Proteomes" id="UP001597541"/>
    </source>
</evidence>
<feature type="chain" id="PRO_5045851808" evidence="1">
    <location>
        <begin position="25"/>
        <end position="65"/>
    </location>
</feature>
<dbReference type="CDD" id="cd00257">
    <property type="entry name" value="beta-trefoil_FSCN-like"/>
    <property type="match status" value="1"/>
</dbReference>
<organism evidence="2 3">
    <name type="scientific">Paenibacillus gansuensis</name>
    <dbReference type="NCBI Taxonomy" id="306542"/>
    <lineage>
        <taxon>Bacteria</taxon>
        <taxon>Bacillati</taxon>
        <taxon>Bacillota</taxon>
        <taxon>Bacilli</taxon>
        <taxon>Bacillales</taxon>
        <taxon>Paenibacillaceae</taxon>
        <taxon>Paenibacillus</taxon>
    </lineage>
</organism>
<protein>
    <submittedName>
        <fullName evidence="2">Uncharacterized protein</fullName>
    </submittedName>
</protein>
<sequence>MSLRKHVSLPMACMLALVSFGFQAEKADAANVASNGKYVYADPNISGALYANSDNIGTWERFELQ</sequence>
<keyword evidence="3" id="KW-1185">Reference proteome</keyword>
<gene>
    <name evidence="2" type="ORF">ACFSUF_16005</name>
</gene>
<comment type="caution">
    <text evidence="2">The sequence shown here is derived from an EMBL/GenBank/DDBJ whole genome shotgun (WGS) entry which is preliminary data.</text>
</comment>
<feature type="signal peptide" evidence="1">
    <location>
        <begin position="1"/>
        <end position="24"/>
    </location>
</feature>